<dbReference type="GeneID" id="85475190"/>
<keyword evidence="3" id="KW-1185">Reference proteome</keyword>
<evidence type="ECO:0000313" key="2">
    <source>
        <dbReference type="EMBL" id="KAK1637256.1"/>
    </source>
</evidence>
<comment type="caution">
    <text evidence="2">The sequence shown here is derived from an EMBL/GenBank/DDBJ whole genome shotgun (WGS) entry which is preliminary data.</text>
</comment>
<gene>
    <name evidence="2" type="ORF">BDP81DRAFT_427040</name>
</gene>
<name>A0AAJ0EHP5_9PEZI</name>
<organism evidence="2 3">
    <name type="scientific">Colletotrichum phormii</name>
    <dbReference type="NCBI Taxonomy" id="359342"/>
    <lineage>
        <taxon>Eukaryota</taxon>
        <taxon>Fungi</taxon>
        <taxon>Dikarya</taxon>
        <taxon>Ascomycota</taxon>
        <taxon>Pezizomycotina</taxon>
        <taxon>Sordariomycetes</taxon>
        <taxon>Hypocreomycetidae</taxon>
        <taxon>Glomerellales</taxon>
        <taxon>Glomerellaceae</taxon>
        <taxon>Colletotrichum</taxon>
        <taxon>Colletotrichum acutatum species complex</taxon>
    </lineage>
</organism>
<accession>A0AAJ0EHP5</accession>
<dbReference type="RefSeq" id="XP_060445863.1">
    <property type="nucleotide sequence ID" value="XM_060590328.1"/>
</dbReference>
<evidence type="ECO:0000256" key="1">
    <source>
        <dbReference type="SAM" id="MobiDB-lite"/>
    </source>
</evidence>
<protein>
    <submittedName>
        <fullName evidence="2">Uncharacterized protein</fullName>
    </submittedName>
</protein>
<dbReference type="Proteomes" id="UP001243989">
    <property type="component" value="Unassembled WGS sequence"/>
</dbReference>
<reference evidence="2" key="1">
    <citation type="submission" date="2021-06" db="EMBL/GenBank/DDBJ databases">
        <title>Comparative genomics, transcriptomics and evolutionary studies reveal genomic signatures of adaptation to plant cell wall in hemibiotrophic fungi.</title>
        <authorList>
            <consortium name="DOE Joint Genome Institute"/>
            <person name="Baroncelli R."/>
            <person name="Diaz J.F."/>
            <person name="Benocci T."/>
            <person name="Peng M."/>
            <person name="Battaglia E."/>
            <person name="Haridas S."/>
            <person name="Andreopoulos W."/>
            <person name="Labutti K."/>
            <person name="Pangilinan J."/>
            <person name="Floch G.L."/>
            <person name="Makela M.R."/>
            <person name="Henrissat B."/>
            <person name="Grigoriev I.V."/>
            <person name="Crouch J.A."/>
            <person name="De Vries R.P."/>
            <person name="Sukno S.A."/>
            <person name="Thon M.R."/>
        </authorList>
    </citation>
    <scope>NUCLEOTIDE SEQUENCE</scope>
    <source>
        <strain evidence="2">CBS 102054</strain>
    </source>
</reference>
<evidence type="ECO:0000313" key="3">
    <source>
        <dbReference type="Proteomes" id="UP001243989"/>
    </source>
</evidence>
<dbReference type="EMBL" id="JAHMHQ010000009">
    <property type="protein sequence ID" value="KAK1637256.1"/>
    <property type="molecule type" value="Genomic_DNA"/>
</dbReference>
<sequence>MYVIQDCVSRTLNFEVPCAPEAGCKLHAGRDWTVGAQGSGIRGNRVSTRRHDSYLILLFLHHVALEMNGNVCLVPSMVVYPCSPQRSRLQQRDAPGLDPMRASRHVNFESLTRADQRKACSRSWGGRSKDEAHENPLQFVVWTKEQGFDTLMREVVVLPSAREWTGACSSSPGQTDEPAKKMRMG</sequence>
<feature type="region of interest" description="Disordered" evidence="1">
    <location>
        <begin position="165"/>
        <end position="185"/>
    </location>
</feature>
<dbReference type="AlphaFoldDB" id="A0AAJ0EHP5"/>
<proteinExistence type="predicted"/>